<dbReference type="Proteomes" id="UP001470288">
    <property type="component" value="Unassembled WGS sequence"/>
</dbReference>
<organism evidence="2 3">
    <name type="scientific">Hominiventricola aquisgranensis</name>
    <dbReference type="NCBI Taxonomy" id="3133164"/>
    <lineage>
        <taxon>Bacteria</taxon>
        <taxon>Bacillati</taxon>
        <taxon>Bacillota</taxon>
        <taxon>Clostridia</taxon>
        <taxon>Lachnospirales</taxon>
        <taxon>Lachnospiraceae</taxon>
        <taxon>Hominiventricola</taxon>
    </lineage>
</organism>
<keyword evidence="1" id="KW-0812">Transmembrane</keyword>
<evidence type="ECO:0000313" key="2">
    <source>
        <dbReference type="EMBL" id="MEQ2579285.1"/>
    </source>
</evidence>
<name>A0ABV1I281_9FIRM</name>
<feature type="transmembrane region" description="Helical" evidence="1">
    <location>
        <begin position="59"/>
        <end position="79"/>
    </location>
</feature>
<accession>A0ABV1I281</accession>
<keyword evidence="1" id="KW-0472">Membrane</keyword>
<sequence length="195" mass="22837">MTNTVQIPNDQMIFSVQELKDKGFSYYKINQMVDKGILIKLNKKYYENVNFDGEESDFYYAYAFVPDGVVCLLSAAVYYNLSTYRPDAIDVAIPRKAKVSTLPDWPELNVCYFTDNRFDVGIVTVEDGNNRFRIYDIEKTVVDIVFYREKIGIEETKEVLTTYLHRSDRNLNRLIRYAEMLKCGDVMKMYLEVLV</sequence>
<dbReference type="EMBL" id="JBBMFC010000018">
    <property type="protein sequence ID" value="MEQ2579285.1"/>
    <property type="molecule type" value="Genomic_DNA"/>
</dbReference>
<keyword evidence="3" id="KW-1185">Reference proteome</keyword>
<reference evidence="2 3" key="1">
    <citation type="submission" date="2024-03" db="EMBL/GenBank/DDBJ databases">
        <title>Human intestinal bacterial collection.</title>
        <authorList>
            <person name="Pauvert C."/>
            <person name="Hitch T.C.A."/>
            <person name="Clavel T."/>
        </authorList>
    </citation>
    <scope>NUCLEOTIDE SEQUENCE [LARGE SCALE GENOMIC DNA]</scope>
    <source>
        <strain evidence="2 3">CLA-AA-H78B</strain>
    </source>
</reference>
<protein>
    <submittedName>
        <fullName evidence="2">Uncharacterized protein</fullName>
    </submittedName>
</protein>
<dbReference type="RefSeq" id="WP_147600932.1">
    <property type="nucleotide sequence ID" value="NZ_JBBMFC010000018.1"/>
</dbReference>
<evidence type="ECO:0000256" key="1">
    <source>
        <dbReference type="SAM" id="Phobius"/>
    </source>
</evidence>
<gene>
    <name evidence="2" type="ORF">WMO62_10670</name>
</gene>
<comment type="caution">
    <text evidence="2">The sequence shown here is derived from an EMBL/GenBank/DDBJ whole genome shotgun (WGS) entry which is preliminary data.</text>
</comment>
<keyword evidence="1" id="KW-1133">Transmembrane helix</keyword>
<evidence type="ECO:0000313" key="3">
    <source>
        <dbReference type="Proteomes" id="UP001470288"/>
    </source>
</evidence>
<proteinExistence type="predicted"/>